<sequence>MIHRLIARMLPFLPKKVVWLFSRRYISGIHLEDAVKAAIDLDQNGAWATVDHLGEFITELAQVAEAREACLNALELLAREDLNVTCSLKPTSFGLLINFDFCYQAVREVVMRAGELGKMVRIDMEDATCVDRELELYRRLHAEFPKNVGIVIQSYLRRTADDLIKLASWHSDKTPVNVRLCKGIYQESEVIAYKKRDEINERYLADLTFLFSHGIYVGIATHDKFLVRGAYDLIENFGLSPDQYEFQMLFGVTPELRAEIIGHGHHMRVYVPYGRDWFGYSTRRLRENPKMVGQIIKALFIRG</sequence>
<comment type="pathway">
    <text evidence="1">Amino-acid degradation; L-proline degradation into L-glutamate; L-glutamate from L-proline: step 1/2.</text>
</comment>
<dbReference type="AlphaFoldDB" id="A0A0E9LS43"/>
<dbReference type="EMBL" id="BAZW01000001">
    <property type="protein sequence ID" value="GAO28113.1"/>
    <property type="molecule type" value="Genomic_DNA"/>
</dbReference>
<keyword evidence="4 10" id="KW-0547">Nucleotide-binding</keyword>
<feature type="binding site" evidence="9">
    <location>
        <position position="284"/>
    </location>
    <ligand>
        <name>substrate</name>
    </ligand>
</feature>
<dbReference type="PANTHER" id="PTHR13914:SF0">
    <property type="entry name" value="PROLINE DEHYDROGENASE 1, MITOCHONDRIAL"/>
    <property type="match status" value="1"/>
</dbReference>
<organism evidence="12 13">
    <name type="scientific">Geofilum rubicundum JCM 15548</name>
    <dbReference type="NCBI Taxonomy" id="1236989"/>
    <lineage>
        <taxon>Bacteria</taxon>
        <taxon>Pseudomonadati</taxon>
        <taxon>Bacteroidota</taxon>
        <taxon>Bacteroidia</taxon>
        <taxon>Marinilabiliales</taxon>
        <taxon>Marinilabiliaceae</taxon>
        <taxon>Geofilum</taxon>
    </lineage>
</organism>
<dbReference type="UniPathway" id="UPA00261">
    <property type="reaction ID" value="UER00373"/>
</dbReference>
<dbReference type="OrthoDB" id="9773461at2"/>
<keyword evidence="5 10" id="KW-0274">FAD</keyword>
<dbReference type="Gene3D" id="3.20.20.220">
    <property type="match status" value="1"/>
</dbReference>
<dbReference type="GO" id="GO:0000166">
    <property type="term" value="F:nucleotide binding"/>
    <property type="evidence" value="ECO:0007669"/>
    <property type="project" value="UniProtKB-KW"/>
</dbReference>
<feature type="binding site" evidence="9">
    <location>
        <position position="89"/>
    </location>
    <ligand>
        <name>substrate</name>
    </ligand>
</feature>
<dbReference type="GO" id="GO:0004657">
    <property type="term" value="F:proline dehydrogenase activity"/>
    <property type="evidence" value="ECO:0007669"/>
    <property type="project" value="UniProtKB-EC"/>
</dbReference>
<dbReference type="RefSeq" id="WP_062122004.1">
    <property type="nucleotide sequence ID" value="NZ_BAZW01000001.1"/>
</dbReference>
<name>A0A0E9LS43_9BACT</name>
<evidence type="ECO:0000313" key="12">
    <source>
        <dbReference type="EMBL" id="GAO28113.1"/>
    </source>
</evidence>
<dbReference type="STRING" id="1236989.JCM15548_174"/>
<dbReference type="InterPro" id="IPR002872">
    <property type="entry name" value="Proline_DH_dom"/>
</dbReference>
<feature type="binding site" evidence="10">
    <location>
        <position position="124"/>
    </location>
    <ligand>
        <name>FAD</name>
        <dbReference type="ChEBI" id="CHEBI:57692"/>
    </ligand>
</feature>
<dbReference type="InterPro" id="IPR029041">
    <property type="entry name" value="FAD-linked_oxidoreductase-like"/>
</dbReference>
<evidence type="ECO:0000256" key="4">
    <source>
        <dbReference type="ARBA" id="ARBA00022741"/>
    </source>
</evidence>
<comment type="catalytic activity">
    <reaction evidence="8">
        <text>L-proline + a quinone = (S)-1-pyrroline-5-carboxylate + a quinol + H(+)</text>
        <dbReference type="Rhea" id="RHEA:23784"/>
        <dbReference type="ChEBI" id="CHEBI:15378"/>
        <dbReference type="ChEBI" id="CHEBI:17388"/>
        <dbReference type="ChEBI" id="CHEBI:24646"/>
        <dbReference type="ChEBI" id="CHEBI:60039"/>
        <dbReference type="ChEBI" id="CHEBI:132124"/>
        <dbReference type="EC" id="1.5.5.2"/>
    </reaction>
</comment>
<keyword evidence="7" id="KW-0642">Proline metabolism</keyword>
<accession>A0A0E9LS43</accession>
<evidence type="ECO:0000256" key="1">
    <source>
        <dbReference type="ARBA" id="ARBA00004739"/>
    </source>
</evidence>
<protein>
    <recommendedName>
        <fullName evidence="2">proline dehydrogenase</fullName>
        <ecNumber evidence="2">1.5.5.2</ecNumber>
    </recommendedName>
</protein>
<dbReference type="InterPro" id="IPR015659">
    <property type="entry name" value="Proline_oxidase"/>
</dbReference>
<dbReference type="Pfam" id="PF01619">
    <property type="entry name" value="Pro_dh"/>
    <property type="match status" value="1"/>
</dbReference>
<evidence type="ECO:0000256" key="3">
    <source>
        <dbReference type="ARBA" id="ARBA00022630"/>
    </source>
</evidence>
<gene>
    <name evidence="12" type="ORF">JCM15548_174</name>
</gene>
<evidence type="ECO:0000313" key="13">
    <source>
        <dbReference type="Proteomes" id="UP000032900"/>
    </source>
</evidence>
<dbReference type="GO" id="GO:0010133">
    <property type="term" value="P:L-proline catabolic process to L-glutamate"/>
    <property type="evidence" value="ECO:0007669"/>
    <property type="project" value="UniProtKB-UniPathway"/>
</dbReference>
<dbReference type="EC" id="1.5.5.2" evidence="2"/>
<evidence type="ECO:0000256" key="7">
    <source>
        <dbReference type="ARBA" id="ARBA00023062"/>
    </source>
</evidence>
<dbReference type="Proteomes" id="UP000032900">
    <property type="component" value="Unassembled WGS sequence"/>
</dbReference>
<keyword evidence="6" id="KW-0560">Oxidoreductase</keyword>
<dbReference type="SUPFAM" id="SSF51730">
    <property type="entry name" value="FAD-linked oxidoreductase"/>
    <property type="match status" value="1"/>
</dbReference>
<dbReference type="PIRSF" id="PIRSF000196">
    <property type="entry name" value="Pro_dehydrog"/>
    <property type="match status" value="1"/>
</dbReference>
<comment type="cofactor">
    <cofactor evidence="10">
        <name>FAD</name>
        <dbReference type="ChEBI" id="CHEBI:57692"/>
    </cofactor>
    <text evidence="10">Binds 1 FAD per subunit.</text>
</comment>
<feature type="binding site" evidence="10">
    <location>
        <position position="153"/>
    </location>
    <ligand>
        <name>FAD</name>
        <dbReference type="ChEBI" id="CHEBI:57692"/>
    </ligand>
</feature>
<keyword evidence="13" id="KW-1185">Reference proteome</keyword>
<dbReference type="PANTHER" id="PTHR13914">
    <property type="entry name" value="PROLINE OXIDASE"/>
    <property type="match status" value="1"/>
</dbReference>
<proteinExistence type="predicted"/>
<comment type="caution">
    <text evidence="12">The sequence shown here is derived from an EMBL/GenBank/DDBJ whole genome shotgun (WGS) entry which is preliminary data.</text>
</comment>
<reference evidence="12 13" key="1">
    <citation type="journal article" date="2015" name="Microbes Environ.">
        <title>Distribution and evolution of nitrogen fixation genes in the phylum bacteroidetes.</title>
        <authorList>
            <person name="Inoue J."/>
            <person name="Oshima K."/>
            <person name="Suda W."/>
            <person name="Sakamoto M."/>
            <person name="Iino T."/>
            <person name="Noda S."/>
            <person name="Hongoh Y."/>
            <person name="Hattori M."/>
            <person name="Ohkuma M."/>
        </authorList>
    </citation>
    <scope>NUCLEOTIDE SEQUENCE [LARGE SCALE GENOMIC DNA]</scope>
    <source>
        <strain evidence="12">JCM 15548</strain>
    </source>
</reference>
<evidence type="ECO:0000256" key="6">
    <source>
        <dbReference type="ARBA" id="ARBA00023002"/>
    </source>
</evidence>
<evidence type="ECO:0000256" key="9">
    <source>
        <dbReference type="PIRSR" id="PIRSR000196-1"/>
    </source>
</evidence>
<feature type="binding site" evidence="10">
    <location>
        <begin position="221"/>
        <end position="222"/>
    </location>
    <ligand>
        <name>FAD</name>
        <dbReference type="ChEBI" id="CHEBI:57692"/>
    </ligand>
</feature>
<evidence type="ECO:0000256" key="10">
    <source>
        <dbReference type="PIRSR" id="PIRSR000196-2"/>
    </source>
</evidence>
<evidence type="ECO:0000256" key="8">
    <source>
        <dbReference type="ARBA" id="ARBA00048779"/>
    </source>
</evidence>
<keyword evidence="3" id="KW-0285">Flavoprotein</keyword>
<evidence type="ECO:0000256" key="2">
    <source>
        <dbReference type="ARBA" id="ARBA00012695"/>
    </source>
</evidence>
<feature type="domain" description="Proline dehydrogenase" evidence="11">
    <location>
        <begin position="35"/>
        <end position="294"/>
    </location>
</feature>
<dbReference type="InterPro" id="IPR008219">
    <property type="entry name" value="PRODH_bac_arc"/>
</dbReference>
<feature type="binding site" evidence="9">
    <location>
        <position position="283"/>
    </location>
    <ligand>
        <name>substrate</name>
    </ligand>
</feature>
<evidence type="ECO:0000256" key="5">
    <source>
        <dbReference type="ARBA" id="ARBA00022827"/>
    </source>
</evidence>
<evidence type="ECO:0000259" key="11">
    <source>
        <dbReference type="Pfam" id="PF01619"/>
    </source>
</evidence>